<reference evidence="2" key="1">
    <citation type="journal article" date="2022" name="Front. Genet.">
        <title>Chromosome-Scale Assembly of the Dendrobium nobile Genome Provides Insights Into the Molecular Mechanism of the Biosynthesis of the Medicinal Active Ingredient of Dendrobium.</title>
        <authorList>
            <person name="Xu Q."/>
            <person name="Niu S.-C."/>
            <person name="Li K.-L."/>
            <person name="Zheng P.-J."/>
            <person name="Zhang X.-J."/>
            <person name="Jia Y."/>
            <person name="Liu Y."/>
            <person name="Niu Y.-X."/>
            <person name="Yu L.-H."/>
            <person name="Chen D.-F."/>
            <person name="Zhang G.-Q."/>
        </authorList>
    </citation>
    <scope>NUCLEOTIDE SEQUENCE</scope>
    <source>
        <tissue evidence="2">Leaf</tissue>
    </source>
</reference>
<sequence length="73" mass="7734">MTHKPVCPKDPSLATPRKFRVAHSSEPRVRRGALALAPRESPASRARGRDAEALHALARALHPTSGVNSASCG</sequence>
<dbReference type="EMBL" id="JAGYWB010000013">
    <property type="protein sequence ID" value="KAI0500162.1"/>
    <property type="molecule type" value="Genomic_DNA"/>
</dbReference>
<organism evidence="2 3">
    <name type="scientific">Dendrobium nobile</name>
    <name type="common">Orchid</name>
    <dbReference type="NCBI Taxonomy" id="94219"/>
    <lineage>
        <taxon>Eukaryota</taxon>
        <taxon>Viridiplantae</taxon>
        <taxon>Streptophyta</taxon>
        <taxon>Embryophyta</taxon>
        <taxon>Tracheophyta</taxon>
        <taxon>Spermatophyta</taxon>
        <taxon>Magnoliopsida</taxon>
        <taxon>Liliopsida</taxon>
        <taxon>Asparagales</taxon>
        <taxon>Orchidaceae</taxon>
        <taxon>Epidendroideae</taxon>
        <taxon>Malaxideae</taxon>
        <taxon>Dendrobiinae</taxon>
        <taxon>Dendrobium</taxon>
    </lineage>
</organism>
<evidence type="ECO:0000256" key="1">
    <source>
        <dbReference type="SAM" id="MobiDB-lite"/>
    </source>
</evidence>
<gene>
    <name evidence="2" type="ORF">KFK09_018371</name>
</gene>
<dbReference type="Proteomes" id="UP000829196">
    <property type="component" value="Unassembled WGS sequence"/>
</dbReference>
<evidence type="ECO:0000313" key="3">
    <source>
        <dbReference type="Proteomes" id="UP000829196"/>
    </source>
</evidence>
<feature type="region of interest" description="Disordered" evidence="1">
    <location>
        <begin position="1"/>
        <end position="50"/>
    </location>
</feature>
<accession>A0A8T3AWT2</accession>
<name>A0A8T3AWT2_DENNO</name>
<protein>
    <submittedName>
        <fullName evidence="2">Uncharacterized protein</fullName>
    </submittedName>
</protein>
<proteinExistence type="predicted"/>
<evidence type="ECO:0000313" key="2">
    <source>
        <dbReference type="EMBL" id="KAI0500162.1"/>
    </source>
</evidence>
<keyword evidence="3" id="KW-1185">Reference proteome</keyword>
<dbReference type="AlphaFoldDB" id="A0A8T3AWT2"/>
<comment type="caution">
    <text evidence="2">The sequence shown here is derived from an EMBL/GenBank/DDBJ whole genome shotgun (WGS) entry which is preliminary data.</text>
</comment>